<feature type="region of interest" description="Disordered" evidence="1">
    <location>
        <begin position="200"/>
        <end position="370"/>
    </location>
</feature>
<gene>
    <name evidence="2" type="ORF">GAYE_PCTG10G0435</name>
</gene>
<reference evidence="2 3" key="1">
    <citation type="submission" date="2022-07" db="EMBL/GenBank/DDBJ databases">
        <title>Genome-wide signatures of adaptation to extreme environments.</title>
        <authorList>
            <person name="Cho C.H."/>
            <person name="Yoon H.S."/>
        </authorList>
    </citation>
    <scope>NUCLEOTIDE SEQUENCE [LARGE SCALE GENOMIC DNA]</scope>
    <source>
        <strain evidence="2 3">108.79 E11</strain>
    </source>
</reference>
<keyword evidence="3" id="KW-1185">Reference proteome</keyword>
<comment type="caution">
    <text evidence="2">The sequence shown here is derived from an EMBL/GenBank/DDBJ whole genome shotgun (WGS) entry which is preliminary data.</text>
</comment>
<sequence>MEDFESVVGELDNFYSAVEEVPDDVSSYEEEIEEEEEDQDDAGVSSSSNAVAGFKKYTLRLGARTNKEYVLARFFPEDVPTVQSSLSRVYRQGEETVEARREEIAAEKKFLKEQYSFLGSRRAKRQASEGVVKLPPRSRKKWYMECVGPEDNVKKFVGSLDGEPSASYALFILDDERNEADFVPLDKYCRYHFRSLLPSEQDNSQADAEEAERKIQRRNRVEQKEWERLPNSDTKSETVPLLGSTDAGALSVRPSYVDTKAASSLLPREGVTRKKAKTSAVDDDLDYEEKFEDDDVSLGEEQDNVEQTEEKELSEDESQALEYSKDRSSGKASSTHRKRSHSEETASIGSASPSVLSSSESDNEDSPNLSHFGKEIRRLLRKEKFGIVDSDLSSKKRRVADNAPVDTSSSNSGSLEATVRDIFLEYHRKGTPISLHDFTFLIAKRWPKIRSQVGKSFDPKLVELIKQYTELRTDPETQELYLHTKPDAFE</sequence>
<evidence type="ECO:0008006" key="4">
    <source>
        <dbReference type="Google" id="ProtNLM"/>
    </source>
</evidence>
<dbReference type="Proteomes" id="UP001300502">
    <property type="component" value="Unassembled WGS sequence"/>
</dbReference>
<feature type="compositionally biased region" description="Basic and acidic residues" evidence="1">
    <location>
        <begin position="211"/>
        <end position="236"/>
    </location>
</feature>
<proteinExistence type="predicted"/>
<evidence type="ECO:0000256" key="1">
    <source>
        <dbReference type="SAM" id="MobiDB-lite"/>
    </source>
</evidence>
<dbReference type="EMBL" id="JANCYU010000006">
    <property type="protein sequence ID" value="KAK4522545.1"/>
    <property type="molecule type" value="Genomic_DNA"/>
</dbReference>
<feature type="compositionally biased region" description="Acidic residues" evidence="1">
    <location>
        <begin position="281"/>
        <end position="319"/>
    </location>
</feature>
<protein>
    <recommendedName>
        <fullName evidence="4">Transcription initiation factor IIF subunit alpha</fullName>
    </recommendedName>
</protein>
<evidence type="ECO:0000313" key="3">
    <source>
        <dbReference type="Proteomes" id="UP001300502"/>
    </source>
</evidence>
<evidence type="ECO:0000313" key="2">
    <source>
        <dbReference type="EMBL" id="KAK4522545.1"/>
    </source>
</evidence>
<name>A0AAV9I7V3_9RHOD</name>
<dbReference type="AlphaFoldDB" id="A0AAV9I7V3"/>
<organism evidence="2 3">
    <name type="scientific">Galdieria yellowstonensis</name>
    <dbReference type="NCBI Taxonomy" id="3028027"/>
    <lineage>
        <taxon>Eukaryota</taxon>
        <taxon>Rhodophyta</taxon>
        <taxon>Bangiophyceae</taxon>
        <taxon>Galdieriales</taxon>
        <taxon>Galdieriaceae</taxon>
        <taxon>Galdieria</taxon>
    </lineage>
</organism>
<accession>A0AAV9I7V3</accession>
<feature type="compositionally biased region" description="Low complexity" evidence="1">
    <location>
        <begin position="346"/>
        <end position="370"/>
    </location>
</feature>
<feature type="region of interest" description="Disordered" evidence="1">
    <location>
        <begin position="21"/>
        <end position="47"/>
    </location>
</feature>
<feature type="compositionally biased region" description="Acidic residues" evidence="1">
    <location>
        <begin position="21"/>
        <end position="41"/>
    </location>
</feature>